<sequence length="137" mass="14256">MQGVPAVLVDRGAPRPDRCSGSVDDVLGGRPAAQHLLDTAHTRIEFVGGPMTITQPADRHRGATDAIAAAGAQLETIPTTALTFRRGVLVRGQGGDEPVCSCAARTIRVRPRSACPVPPPSEPGEHQWVGLGGIVPE</sequence>
<evidence type="ECO:0000313" key="2">
    <source>
        <dbReference type="Proteomes" id="UP001550628"/>
    </source>
</evidence>
<gene>
    <name evidence="1" type="ORF">ABZ510_17115</name>
</gene>
<name>A0ABV2WRQ2_9NOCA</name>
<accession>A0ABV2WRQ2</accession>
<protein>
    <submittedName>
        <fullName evidence="1">Uncharacterized protein</fullName>
    </submittedName>
</protein>
<proteinExistence type="predicted"/>
<keyword evidence="2" id="KW-1185">Reference proteome</keyword>
<evidence type="ECO:0000313" key="1">
    <source>
        <dbReference type="EMBL" id="MEU1953572.1"/>
    </source>
</evidence>
<dbReference type="Proteomes" id="UP001550628">
    <property type="component" value="Unassembled WGS sequence"/>
</dbReference>
<organism evidence="1 2">
    <name type="scientific">Nocardia rhamnosiphila</name>
    <dbReference type="NCBI Taxonomy" id="426716"/>
    <lineage>
        <taxon>Bacteria</taxon>
        <taxon>Bacillati</taxon>
        <taxon>Actinomycetota</taxon>
        <taxon>Actinomycetes</taxon>
        <taxon>Mycobacteriales</taxon>
        <taxon>Nocardiaceae</taxon>
        <taxon>Nocardia</taxon>
    </lineage>
</organism>
<dbReference type="EMBL" id="JBEYBF010000010">
    <property type="protein sequence ID" value="MEU1953572.1"/>
    <property type="molecule type" value="Genomic_DNA"/>
</dbReference>
<dbReference type="RefSeq" id="WP_356958133.1">
    <property type="nucleotide sequence ID" value="NZ_JBEYBD010000011.1"/>
</dbReference>
<dbReference type="Gene3D" id="3.40.50.2300">
    <property type="match status" value="2"/>
</dbReference>
<dbReference type="SUPFAM" id="SSF53822">
    <property type="entry name" value="Periplasmic binding protein-like I"/>
    <property type="match status" value="1"/>
</dbReference>
<reference evidence="1 2" key="1">
    <citation type="submission" date="2024-06" db="EMBL/GenBank/DDBJ databases">
        <title>The Natural Products Discovery Center: Release of the First 8490 Sequenced Strains for Exploring Actinobacteria Biosynthetic Diversity.</title>
        <authorList>
            <person name="Kalkreuter E."/>
            <person name="Kautsar S.A."/>
            <person name="Yang D."/>
            <person name="Bader C.D."/>
            <person name="Teijaro C.N."/>
            <person name="Fluegel L."/>
            <person name="Davis C.M."/>
            <person name="Simpson J.R."/>
            <person name="Lauterbach L."/>
            <person name="Steele A.D."/>
            <person name="Gui C."/>
            <person name="Meng S."/>
            <person name="Li G."/>
            <person name="Viehrig K."/>
            <person name="Ye F."/>
            <person name="Su P."/>
            <person name="Kiefer A.F."/>
            <person name="Nichols A."/>
            <person name="Cepeda A.J."/>
            <person name="Yan W."/>
            <person name="Fan B."/>
            <person name="Jiang Y."/>
            <person name="Adhikari A."/>
            <person name="Zheng C.-J."/>
            <person name="Schuster L."/>
            <person name="Cowan T.M."/>
            <person name="Smanski M.J."/>
            <person name="Chevrette M.G."/>
            <person name="De Carvalho L.P.S."/>
            <person name="Shen B."/>
        </authorList>
    </citation>
    <scope>NUCLEOTIDE SEQUENCE [LARGE SCALE GENOMIC DNA]</scope>
    <source>
        <strain evidence="1 2">NPDC019708</strain>
    </source>
</reference>
<comment type="caution">
    <text evidence="1">The sequence shown here is derived from an EMBL/GenBank/DDBJ whole genome shotgun (WGS) entry which is preliminary data.</text>
</comment>
<dbReference type="InterPro" id="IPR028082">
    <property type="entry name" value="Peripla_BP_I"/>
</dbReference>